<dbReference type="EMBL" id="CP012528">
    <property type="protein sequence ID" value="ALC49212.1"/>
    <property type="molecule type" value="Genomic_DNA"/>
</dbReference>
<dbReference type="GO" id="GO:0051087">
    <property type="term" value="F:protein-folding chaperone binding"/>
    <property type="evidence" value="ECO:0007669"/>
    <property type="project" value="TreeGrafter"/>
</dbReference>
<evidence type="ECO:0000256" key="1">
    <source>
        <dbReference type="ARBA" id="ARBA00022723"/>
    </source>
</evidence>
<organism evidence="7 8">
    <name type="scientific">Drosophila busckii</name>
    <name type="common">Fruit fly</name>
    <dbReference type="NCBI Taxonomy" id="30019"/>
    <lineage>
        <taxon>Eukaryota</taxon>
        <taxon>Metazoa</taxon>
        <taxon>Ecdysozoa</taxon>
        <taxon>Arthropoda</taxon>
        <taxon>Hexapoda</taxon>
        <taxon>Insecta</taxon>
        <taxon>Pterygota</taxon>
        <taxon>Neoptera</taxon>
        <taxon>Endopterygota</taxon>
        <taxon>Diptera</taxon>
        <taxon>Brachycera</taxon>
        <taxon>Muscomorpha</taxon>
        <taxon>Ephydroidea</taxon>
        <taxon>Drosophilidae</taxon>
        <taxon>Drosophila</taxon>
    </lineage>
</organism>
<feature type="compositionally biased region" description="Basic and acidic residues" evidence="5">
    <location>
        <begin position="1"/>
        <end position="15"/>
    </location>
</feature>
<keyword evidence="8" id="KW-1185">Reference proteome</keyword>
<evidence type="ECO:0000256" key="2">
    <source>
        <dbReference type="ARBA" id="ARBA00022771"/>
    </source>
</evidence>
<dbReference type="Pfam" id="PF05180">
    <property type="entry name" value="zf-DNL"/>
    <property type="match status" value="1"/>
</dbReference>
<dbReference type="InterPro" id="IPR007853">
    <property type="entry name" value="Znf_DNL-typ"/>
</dbReference>
<dbReference type="InterPro" id="IPR024158">
    <property type="entry name" value="Mt_import_TIM15"/>
</dbReference>
<sequence>MVRADSNKTENRPDQEQEQNVASNRIPLAELQTKMQLIYTCKVCQTRNIETISKVAYQRGVVIVTCKGCSNHHLIADNLNWFTDLDGKRNIEEILAEKGEKVIKIVQDKHEYI</sequence>
<dbReference type="GO" id="GO:0050821">
    <property type="term" value="P:protein stabilization"/>
    <property type="evidence" value="ECO:0007669"/>
    <property type="project" value="TreeGrafter"/>
</dbReference>
<dbReference type="AlphaFoldDB" id="A0A0M4F9I6"/>
<gene>
    <name evidence="7" type="ORF">Dbus_chrXg1068</name>
</gene>
<name>A0A0M4F9I6_DROBS</name>
<feature type="domain" description="DNL-type" evidence="6">
    <location>
        <begin position="30"/>
        <end position="113"/>
    </location>
</feature>
<evidence type="ECO:0000313" key="8">
    <source>
        <dbReference type="Proteomes" id="UP000494163"/>
    </source>
</evidence>
<dbReference type="STRING" id="30019.A0A0M4F9I6"/>
<evidence type="ECO:0000256" key="3">
    <source>
        <dbReference type="ARBA" id="ARBA00022833"/>
    </source>
</evidence>
<feature type="region of interest" description="Disordered" evidence="5">
    <location>
        <begin position="1"/>
        <end position="24"/>
    </location>
</feature>
<dbReference type="GO" id="GO:0030150">
    <property type="term" value="P:protein import into mitochondrial matrix"/>
    <property type="evidence" value="ECO:0007669"/>
    <property type="project" value="TreeGrafter"/>
</dbReference>
<accession>A0A0M4F9I6</accession>
<keyword evidence="1" id="KW-0479">Metal-binding</keyword>
<dbReference type="GO" id="GO:0008270">
    <property type="term" value="F:zinc ion binding"/>
    <property type="evidence" value="ECO:0007669"/>
    <property type="project" value="UniProtKB-KW"/>
</dbReference>
<reference evidence="7 8" key="1">
    <citation type="submission" date="2015-08" db="EMBL/GenBank/DDBJ databases">
        <title>Ancestral chromatin configuration constrains chromatin evolution on differentiating sex chromosomes in Drosophila.</title>
        <authorList>
            <person name="Zhou Q."/>
            <person name="Bachtrog D."/>
        </authorList>
    </citation>
    <scope>NUCLEOTIDE SEQUENCE [LARGE SCALE GENOMIC DNA]</scope>
    <source>
        <tissue evidence="7">Whole larvae</tissue>
    </source>
</reference>
<protein>
    <submittedName>
        <fullName evidence="7">CG12379</fullName>
    </submittedName>
</protein>
<keyword evidence="2 4" id="KW-0863">Zinc-finger</keyword>
<keyword evidence="3" id="KW-0862">Zinc</keyword>
<dbReference type="PANTHER" id="PTHR20922">
    <property type="entry name" value="DNL-TYPE ZINC FINGER PROTEIN"/>
    <property type="match status" value="1"/>
</dbReference>
<dbReference type="PANTHER" id="PTHR20922:SF13">
    <property type="entry name" value="DNL-TYPE ZINC FINGER PROTEIN"/>
    <property type="match status" value="1"/>
</dbReference>
<evidence type="ECO:0000256" key="4">
    <source>
        <dbReference type="PROSITE-ProRule" id="PRU00834"/>
    </source>
</evidence>
<dbReference type="SMR" id="A0A0M4F9I6"/>
<evidence type="ECO:0000259" key="6">
    <source>
        <dbReference type="PROSITE" id="PS51501"/>
    </source>
</evidence>
<evidence type="ECO:0000313" key="7">
    <source>
        <dbReference type="EMBL" id="ALC49212.1"/>
    </source>
</evidence>
<dbReference type="PROSITE" id="PS51501">
    <property type="entry name" value="ZF_DNL"/>
    <property type="match status" value="1"/>
</dbReference>
<dbReference type="GO" id="GO:0005739">
    <property type="term" value="C:mitochondrion"/>
    <property type="evidence" value="ECO:0007669"/>
    <property type="project" value="TreeGrafter"/>
</dbReference>
<evidence type="ECO:0000256" key="5">
    <source>
        <dbReference type="SAM" id="MobiDB-lite"/>
    </source>
</evidence>
<dbReference type="GO" id="GO:0006457">
    <property type="term" value="P:protein folding"/>
    <property type="evidence" value="ECO:0007669"/>
    <property type="project" value="TreeGrafter"/>
</dbReference>
<dbReference type="Proteomes" id="UP000494163">
    <property type="component" value="Chromosome X"/>
</dbReference>
<dbReference type="OMA" id="CDTRSTH"/>
<proteinExistence type="predicted"/>